<dbReference type="SMART" id="SM00533">
    <property type="entry name" value="MUTSd"/>
    <property type="match status" value="1"/>
</dbReference>
<keyword evidence="3" id="KW-0547">Nucleotide-binding</keyword>
<sequence length="718" mass="80048">GEFYLYQVDNVRDTLKDELARIAPKEILTNAKEDLLIIDSSLERRISVRPQEVFSYPAACKALRAHFGQSVREMGLEEKKLGVSAAGALIQYLSETQKNALEHILSIRAYESCRTLSIDRLALANLELIKPLRGGGRRGSLLFVLDHTRTAMGSRLLRSWIERPLCDSEEIHKRLDAVEGFLQNFPDASALREALSGVYDIERLMSKIAYDTVNARDCLSLLASLDVIPLVREHLKSFHAPLIAQAEEQLDALEDLKSVLRKAISPDAPLSVRDGGLILEGYNAELDELRTISKHGKEYLADLERRERDATGIKNLKIGYNRVFGYYIEVTRSFYDLVPYRYTRKQTLANCERFITEELKNLEQKILGAEENAVKLEYQLFLEIRDMLKSSLKRLESTATGIKNLDALLSLAEVAGENGYVRPEINDAGRYEIEEGRHPVVEQALGREGFVPNDTHLDAEHRLMIITGPNMAGKSTYMRQVALIVLMAHVGSFVPAKRADIALTDRIFTRIGASDDLFGGQSTFMVEMAEMATILKFATPKSLLILDEVGRGTSTFDGLSIAWASVEYIAGEKCGARALFATHYHELSELEGQLEGVVNYRITAKEQGEDVIFLRKIVPGGADRSFGVAVAKLAGLPNSVISRARQIMARLEVDGQLNGSIGQSILEKRSKGSTRQLGIADLKPIELVEEISKLDVVGMTPIEALNKLFELNEKARRI</sequence>
<dbReference type="NCBIfam" id="NF003810">
    <property type="entry name" value="PRK05399.1"/>
    <property type="match status" value="1"/>
</dbReference>
<evidence type="ECO:0000256" key="3">
    <source>
        <dbReference type="ARBA" id="ARBA00022741"/>
    </source>
</evidence>
<dbReference type="SUPFAM" id="SSF52540">
    <property type="entry name" value="P-loop containing nucleoside triphosphate hydrolases"/>
    <property type="match status" value="1"/>
</dbReference>
<feature type="non-terminal residue" evidence="12">
    <location>
        <position position="1"/>
    </location>
</feature>
<dbReference type="EMBL" id="DVMU01000075">
    <property type="protein sequence ID" value="HIU33579.1"/>
    <property type="molecule type" value="Genomic_DNA"/>
</dbReference>
<dbReference type="GO" id="GO:0005829">
    <property type="term" value="C:cytosol"/>
    <property type="evidence" value="ECO:0007669"/>
    <property type="project" value="TreeGrafter"/>
</dbReference>
<dbReference type="FunFam" id="1.10.1420.10:FF:000007">
    <property type="entry name" value="DNA mismatch repair protein MutS"/>
    <property type="match status" value="1"/>
</dbReference>
<feature type="coiled-coil region" evidence="10">
    <location>
        <begin position="352"/>
        <end position="379"/>
    </location>
</feature>
<keyword evidence="6" id="KW-0238">DNA-binding</keyword>
<feature type="domain" description="DNA mismatch repair proteins mutS family" evidence="11">
    <location>
        <begin position="542"/>
        <end position="558"/>
    </location>
</feature>
<dbReference type="InterPro" id="IPR011184">
    <property type="entry name" value="DNA_mismatch_repair_Msh2"/>
</dbReference>
<dbReference type="Pfam" id="PF05188">
    <property type="entry name" value="MutS_II"/>
    <property type="match status" value="1"/>
</dbReference>
<dbReference type="SUPFAM" id="SSF53150">
    <property type="entry name" value="DNA repair protein MutS, domain II"/>
    <property type="match status" value="1"/>
</dbReference>
<dbReference type="FunFam" id="3.40.50.300:FF:000870">
    <property type="entry name" value="MutS protein homolog 4"/>
    <property type="match status" value="1"/>
</dbReference>
<keyword evidence="5" id="KW-0067">ATP-binding</keyword>
<dbReference type="PANTHER" id="PTHR11361">
    <property type="entry name" value="DNA MISMATCH REPAIR PROTEIN MUTS FAMILY MEMBER"/>
    <property type="match status" value="1"/>
</dbReference>
<reference evidence="12" key="2">
    <citation type="journal article" date="2021" name="PeerJ">
        <title>Extensive microbial diversity within the chicken gut microbiome revealed by metagenomics and culture.</title>
        <authorList>
            <person name="Gilroy R."/>
            <person name="Ravi A."/>
            <person name="Getino M."/>
            <person name="Pursley I."/>
            <person name="Horton D.L."/>
            <person name="Alikhan N.F."/>
            <person name="Baker D."/>
            <person name="Gharbi K."/>
            <person name="Hall N."/>
            <person name="Watson M."/>
            <person name="Adriaenssens E.M."/>
            <person name="Foster-Nyarko E."/>
            <person name="Jarju S."/>
            <person name="Secka A."/>
            <person name="Antonio M."/>
            <person name="Oren A."/>
            <person name="Chaudhuri R.R."/>
            <person name="La Ragione R."/>
            <person name="Hildebrand F."/>
            <person name="Pallen M.J."/>
        </authorList>
    </citation>
    <scope>NUCLEOTIDE SEQUENCE</scope>
    <source>
        <strain evidence="12">ChiHcec3-11533</strain>
    </source>
</reference>
<dbReference type="GO" id="GO:0140664">
    <property type="term" value="F:ATP-dependent DNA damage sensor activity"/>
    <property type="evidence" value="ECO:0007669"/>
    <property type="project" value="InterPro"/>
</dbReference>
<dbReference type="PANTHER" id="PTHR11361:SF34">
    <property type="entry name" value="DNA MISMATCH REPAIR PROTEIN MSH1, MITOCHONDRIAL"/>
    <property type="match status" value="1"/>
</dbReference>
<dbReference type="SUPFAM" id="SSF48334">
    <property type="entry name" value="DNA repair protein MutS, domain III"/>
    <property type="match status" value="1"/>
</dbReference>
<dbReference type="InterPro" id="IPR036187">
    <property type="entry name" value="DNA_mismatch_repair_MutS_sf"/>
</dbReference>
<dbReference type="GO" id="GO:0006298">
    <property type="term" value="P:mismatch repair"/>
    <property type="evidence" value="ECO:0007669"/>
    <property type="project" value="UniProtKB-UniRule"/>
</dbReference>
<evidence type="ECO:0000256" key="4">
    <source>
        <dbReference type="ARBA" id="ARBA00022763"/>
    </source>
</evidence>
<evidence type="ECO:0000256" key="8">
    <source>
        <dbReference type="ARBA" id="ARBA00024647"/>
    </source>
</evidence>
<dbReference type="InterPro" id="IPR005748">
    <property type="entry name" value="DNA_mismatch_repair_MutS"/>
</dbReference>
<evidence type="ECO:0000256" key="2">
    <source>
        <dbReference type="ARBA" id="ARBA00021982"/>
    </source>
</evidence>
<dbReference type="Pfam" id="PF05190">
    <property type="entry name" value="MutS_IV"/>
    <property type="match status" value="1"/>
</dbReference>
<dbReference type="InterPro" id="IPR007861">
    <property type="entry name" value="DNA_mismatch_repair_MutS_clamp"/>
</dbReference>
<dbReference type="SMART" id="SM00534">
    <property type="entry name" value="MUTSac"/>
    <property type="match status" value="1"/>
</dbReference>
<keyword evidence="4" id="KW-0227">DNA damage</keyword>
<gene>
    <name evidence="12" type="primary">mutS</name>
    <name evidence="12" type="ORF">IAB02_03365</name>
</gene>
<organism evidence="12 13">
    <name type="scientific">Candidatus Pullichristensenella excrementigallinarum</name>
    <dbReference type="NCBI Taxonomy" id="2840907"/>
    <lineage>
        <taxon>Bacteria</taxon>
        <taxon>Bacillati</taxon>
        <taxon>Bacillota</taxon>
        <taxon>Clostridia</taxon>
        <taxon>Candidatus Pullichristensenella</taxon>
    </lineage>
</organism>
<dbReference type="InterPro" id="IPR007696">
    <property type="entry name" value="DNA_mismatch_repair_MutS_core"/>
</dbReference>
<comment type="similarity">
    <text evidence="1">Belongs to the DNA mismatch repair MutS family.</text>
</comment>
<dbReference type="InterPro" id="IPR027417">
    <property type="entry name" value="P-loop_NTPase"/>
</dbReference>
<dbReference type="InterPro" id="IPR045076">
    <property type="entry name" value="MutS"/>
</dbReference>
<name>A0A9D1LBF4_9FIRM</name>
<dbReference type="PROSITE" id="PS00486">
    <property type="entry name" value="DNA_MISMATCH_REPAIR_2"/>
    <property type="match status" value="1"/>
</dbReference>
<evidence type="ECO:0000256" key="10">
    <source>
        <dbReference type="SAM" id="Coils"/>
    </source>
</evidence>
<dbReference type="InterPro" id="IPR000432">
    <property type="entry name" value="DNA_mismatch_repair_MutS_C"/>
</dbReference>
<evidence type="ECO:0000313" key="12">
    <source>
        <dbReference type="EMBL" id="HIU33579.1"/>
    </source>
</evidence>
<reference evidence="12" key="1">
    <citation type="submission" date="2020-10" db="EMBL/GenBank/DDBJ databases">
        <authorList>
            <person name="Gilroy R."/>
        </authorList>
    </citation>
    <scope>NUCLEOTIDE SEQUENCE</scope>
    <source>
        <strain evidence="12">ChiHcec3-11533</strain>
    </source>
</reference>
<dbReference type="Pfam" id="PF05192">
    <property type="entry name" value="MutS_III"/>
    <property type="match status" value="1"/>
</dbReference>
<proteinExistence type="inferred from homology"/>
<dbReference type="InterPro" id="IPR036678">
    <property type="entry name" value="MutS_con_dom_sf"/>
</dbReference>
<dbReference type="CDD" id="cd03284">
    <property type="entry name" value="ABC_MutS1"/>
    <property type="match status" value="1"/>
</dbReference>
<protein>
    <recommendedName>
        <fullName evidence="2 9">DNA mismatch repair protein MutS</fullName>
    </recommendedName>
</protein>
<evidence type="ECO:0000313" key="13">
    <source>
        <dbReference type="Proteomes" id="UP000824072"/>
    </source>
</evidence>
<dbReference type="Gene3D" id="3.30.420.110">
    <property type="entry name" value="MutS, connector domain"/>
    <property type="match status" value="1"/>
</dbReference>
<comment type="caution">
    <text evidence="12">The sequence shown here is derived from an EMBL/GenBank/DDBJ whole genome shotgun (WGS) entry which is preliminary data.</text>
</comment>
<evidence type="ECO:0000259" key="11">
    <source>
        <dbReference type="PROSITE" id="PS00486"/>
    </source>
</evidence>
<evidence type="ECO:0000256" key="1">
    <source>
        <dbReference type="ARBA" id="ARBA00006271"/>
    </source>
</evidence>
<evidence type="ECO:0000256" key="5">
    <source>
        <dbReference type="ARBA" id="ARBA00022840"/>
    </source>
</evidence>
<evidence type="ECO:0000256" key="9">
    <source>
        <dbReference type="NCBIfam" id="TIGR01070"/>
    </source>
</evidence>
<dbReference type="Proteomes" id="UP000824072">
    <property type="component" value="Unassembled WGS sequence"/>
</dbReference>
<dbReference type="InterPro" id="IPR007860">
    <property type="entry name" value="DNA_mmatch_repair_MutS_con_dom"/>
</dbReference>
<comment type="function">
    <text evidence="8">This protein is involved in the repair of mismatches in DNA. It is possible that it carries out the mismatch recognition step. This protein has a weak ATPase activity.</text>
</comment>
<dbReference type="AlphaFoldDB" id="A0A9D1LBF4"/>
<dbReference type="NCBIfam" id="TIGR01070">
    <property type="entry name" value="mutS1"/>
    <property type="match status" value="1"/>
</dbReference>
<evidence type="ECO:0000256" key="6">
    <source>
        <dbReference type="ARBA" id="ARBA00023125"/>
    </source>
</evidence>
<keyword evidence="7" id="KW-0234">DNA repair</keyword>
<dbReference type="Gene3D" id="3.40.50.300">
    <property type="entry name" value="P-loop containing nucleotide triphosphate hydrolases"/>
    <property type="match status" value="1"/>
</dbReference>
<dbReference type="GO" id="GO:0030983">
    <property type="term" value="F:mismatched DNA binding"/>
    <property type="evidence" value="ECO:0007669"/>
    <property type="project" value="InterPro"/>
</dbReference>
<dbReference type="GO" id="GO:0005524">
    <property type="term" value="F:ATP binding"/>
    <property type="evidence" value="ECO:0007669"/>
    <property type="project" value="UniProtKB-UniRule"/>
</dbReference>
<evidence type="ECO:0000256" key="7">
    <source>
        <dbReference type="ARBA" id="ARBA00023204"/>
    </source>
</evidence>
<dbReference type="Pfam" id="PF00488">
    <property type="entry name" value="MutS_V"/>
    <property type="match status" value="1"/>
</dbReference>
<dbReference type="Gene3D" id="1.10.1420.10">
    <property type="match status" value="2"/>
</dbReference>
<dbReference type="PIRSF" id="PIRSF005813">
    <property type="entry name" value="MSH2"/>
    <property type="match status" value="1"/>
</dbReference>
<keyword evidence="10" id="KW-0175">Coiled coil</keyword>
<accession>A0A9D1LBF4</accession>